<keyword evidence="3" id="KW-0966">Cell projection</keyword>
<name>A0ABS1IXM5_9FIRM</name>
<feature type="compositionally biased region" description="Polar residues" evidence="2">
    <location>
        <begin position="149"/>
        <end position="162"/>
    </location>
</feature>
<evidence type="ECO:0000256" key="2">
    <source>
        <dbReference type="SAM" id="MobiDB-lite"/>
    </source>
</evidence>
<dbReference type="SUPFAM" id="SSF140566">
    <property type="entry name" value="FlgN-like"/>
    <property type="match status" value="1"/>
</dbReference>
<evidence type="ECO:0000313" key="3">
    <source>
        <dbReference type="EMBL" id="MBK5896399.1"/>
    </source>
</evidence>
<evidence type="ECO:0000256" key="1">
    <source>
        <dbReference type="ARBA" id="ARBA00022795"/>
    </source>
</evidence>
<sequence>MASLIEELIMVLGEEERIYSEIIPLAEKKTRIIVKNDLQSLTSITEEEQALVSRISKLEKKRQEVIRNIGVVMNKKESELNFLSIINLIRGQEREQQELRVIHDKLKSTISLLAMLNERNQMLIKQSLEMIDFDMNLLQSLRTSPGVGQYNTSSEVELQGENSGMFDAKS</sequence>
<dbReference type="InterPro" id="IPR036679">
    <property type="entry name" value="FlgN-like_sf"/>
</dbReference>
<evidence type="ECO:0000313" key="4">
    <source>
        <dbReference type="Proteomes" id="UP000604730"/>
    </source>
</evidence>
<feature type="region of interest" description="Disordered" evidence="2">
    <location>
        <begin position="148"/>
        <end position="170"/>
    </location>
</feature>
<keyword evidence="4" id="KW-1185">Reference proteome</keyword>
<keyword evidence="3" id="KW-0282">Flagellum</keyword>
<reference evidence="3 4" key="1">
    <citation type="submission" date="2021-01" db="EMBL/GenBank/DDBJ databases">
        <title>Isolation and description of Catonella massiliensis sp. nov., a novel Catonella species, isolated from a stable periodontitis subject.</title>
        <authorList>
            <person name="Antezack A."/>
            <person name="Boxberger M."/>
            <person name="La Scola B."/>
            <person name="Monnet-Corti V."/>
        </authorList>
    </citation>
    <scope>NUCLEOTIDE SEQUENCE [LARGE SCALE GENOMIC DNA]</scope>
    <source>
        <strain evidence="3 4">Marseille-Q4567</strain>
    </source>
</reference>
<proteinExistence type="predicted"/>
<keyword evidence="3" id="KW-0969">Cilium</keyword>
<dbReference type="InterPro" id="IPR007809">
    <property type="entry name" value="FlgN-like"/>
</dbReference>
<keyword evidence="1" id="KW-1005">Bacterial flagellum biogenesis</keyword>
<dbReference type="EMBL" id="JAEPRJ010000001">
    <property type="protein sequence ID" value="MBK5896399.1"/>
    <property type="molecule type" value="Genomic_DNA"/>
</dbReference>
<dbReference type="Pfam" id="PF05130">
    <property type="entry name" value="FlgN"/>
    <property type="match status" value="1"/>
</dbReference>
<gene>
    <name evidence="3" type="ORF">JJN12_01170</name>
</gene>
<comment type="caution">
    <text evidence="3">The sequence shown here is derived from an EMBL/GenBank/DDBJ whole genome shotgun (WGS) entry which is preliminary data.</text>
</comment>
<accession>A0ABS1IXM5</accession>
<organism evidence="3 4">
    <name type="scientific">Catonella massiliensis</name>
    <dbReference type="NCBI Taxonomy" id="2799636"/>
    <lineage>
        <taxon>Bacteria</taxon>
        <taxon>Bacillati</taxon>
        <taxon>Bacillota</taxon>
        <taxon>Clostridia</taxon>
        <taxon>Lachnospirales</taxon>
        <taxon>Lachnospiraceae</taxon>
        <taxon>Catonella</taxon>
    </lineage>
</organism>
<dbReference type="Proteomes" id="UP000604730">
    <property type="component" value="Unassembled WGS sequence"/>
</dbReference>
<dbReference type="RefSeq" id="WP_208427973.1">
    <property type="nucleotide sequence ID" value="NZ_JAEPRJ010000001.1"/>
</dbReference>
<dbReference type="Gene3D" id="1.20.58.300">
    <property type="entry name" value="FlgN-like"/>
    <property type="match status" value="1"/>
</dbReference>
<protein>
    <submittedName>
        <fullName evidence="3">Flagellar protein FlgN</fullName>
    </submittedName>
</protein>